<evidence type="ECO:0000256" key="1">
    <source>
        <dbReference type="SAM" id="Phobius"/>
    </source>
</evidence>
<comment type="caution">
    <text evidence="2">The sequence shown here is derived from an EMBL/GenBank/DDBJ whole genome shotgun (WGS) entry which is preliminary data.</text>
</comment>
<keyword evidence="1" id="KW-1133">Transmembrane helix</keyword>
<protein>
    <submittedName>
        <fullName evidence="2">Uncharacterized protein</fullName>
    </submittedName>
</protein>
<keyword evidence="3" id="KW-1185">Reference proteome</keyword>
<gene>
    <name evidence="2" type="ORF">GWK08_08590</name>
</gene>
<accession>A0A6P0UJD6</accession>
<proteinExistence type="predicted"/>
<sequence>MDTNHKKEIPAAIITTCLLILVGCTVLGVGVGIGIGKVWASTLIGAGLGFIINAVLVIRTYGKKG</sequence>
<keyword evidence="1" id="KW-0472">Membrane</keyword>
<dbReference type="PROSITE" id="PS51257">
    <property type="entry name" value="PROKAR_LIPOPROTEIN"/>
    <property type="match status" value="1"/>
</dbReference>
<dbReference type="RefSeq" id="WP_163606528.1">
    <property type="nucleotide sequence ID" value="NZ_JAABOO010000002.1"/>
</dbReference>
<dbReference type="EMBL" id="JAABOO010000002">
    <property type="protein sequence ID" value="NER13491.1"/>
    <property type="molecule type" value="Genomic_DNA"/>
</dbReference>
<reference evidence="2 3" key="1">
    <citation type="submission" date="2020-01" db="EMBL/GenBank/DDBJ databases">
        <title>Leptobacterium flavescens.</title>
        <authorList>
            <person name="Wang G."/>
        </authorList>
    </citation>
    <scope>NUCLEOTIDE SEQUENCE [LARGE SCALE GENOMIC DNA]</scope>
    <source>
        <strain evidence="2 3">KCTC 22160</strain>
    </source>
</reference>
<dbReference type="AlphaFoldDB" id="A0A6P0UJD6"/>
<dbReference type="Proteomes" id="UP000468581">
    <property type="component" value="Unassembled WGS sequence"/>
</dbReference>
<organism evidence="2 3">
    <name type="scientific">Leptobacterium flavescens</name>
    <dbReference type="NCBI Taxonomy" id="472055"/>
    <lineage>
        <taxon>Bacteria</taxon>
        <taxon>Pseudomonadati</taxon>
        <taxon>Bacteroidota</taxon>
        <taxon>Flavobacteriia</taxon>
        <taxon>Flavobacteriales</taxon>
        <taxon>Flavobacteriaceae</taxon>
        <taxon>Leptobacterium</taxon>
    </lineage>
</organism>
<feature type="transmembrane region" description="Helical" evidence="1">
    <location>
        <begin position="39"/>
        <end position="58"/>
    </location>
</feature>
<evidence type="ECO:0000313" key="2">
    <source>
        <dbReference type="EMBL" id="NER13491.1"/>
    </source>
</evidence>
<name>A0A6P0UJD6_9FLAO</name>
<evidence type="ECO:0000313" key="3">
    <source>
        <dbReference type="Proteomes" id="UP000468581"/>
    </source>
</evidence>
<keyword evidence="1" id="KW-0812">Transmembrane</keyword>
<feature type="transmembrane region" description="Helical" evidence="1">
    <location>
        <begin position="12"/>
        <end position="33"/>
    </location>
</feature>